<accession>A0A067SN02</accession>
<feature type="domain" description="BTB" evidence="1">
    <location>
        <begin position="159"/>
        <end position="241"/>
    </location>
</feature>
<dbReference type="HOGENOM" id="CLU_026508_0_0_1"/>
<dbReference type="EMBL" id="KL142410">
    <property type="protein sequence ID" value="KDR68153.1"/>
    <property type="molecule type" value="Genomic_DNA"/>
</dbReference>
<protein>
    <recommendedName>
        <fullName evidence="1">BTB domain-containing protein</fullName>
    </recommendedName>
</protein>
<dbReference type="STRING" id="685588.A0A067SN02"/>
<gene>
    <name evidence="2" type="ORF">GALMADRAFT_146636</name>
</gene>
<dbReference type="AlphaFoldDB" id="A0A067SN02"/>
<dbReference type="CDD" id="cd18186">
    <property type="entry name" value="BTB_POZ_ZBTB_KLHL-like"/>
    <property type="match status" value="1"/>
</dbReference>
<organism evidence="2 3">
    <name type="scientific">Galerina marginata (strain CBS 339.88)</name>
    <dbReference type="NCBI Taxonomy" id="685588"/>
    <lineage>
        <taxon>Eukaryota</taxon>
        <taxon>Fungi</taxon>
        <taxon>Dikarya</taxon>
        <taxon>Basidiomycota</taxon>
        <taxon>Agaricomycotina</taxon>
        <taxon>Agaricomycetes</taxon>
        <taxon>Agaricomycetidae</taxon>
        <taxon>Agaricales</taxon>
        <taxon>Agaricineae</taxon>
        <taxon>Strophariaceae</taxon>
        <taxon>Galerina</taxon>
    </lineage>
</organism>
<dbReference type="PANTHER" id="PTHR22427">
    <property type="entry name" value="GH15728P"/>
    <property type="match status" value="1"/>
</dbReference>
<evidence type="ECO:0000259" key="1">
    <source>
        <dbReference type="PROSITE" id="PS50097"/>
    </source>
</evidence>
<dbReference type="PANTHER" id="PTHR22427:SF7">
    <property type="entry name" value="GH15728P"/>
    <property type="match status" value="1"/>
</dbReference>
<dbReference type="InterPro" id="IPR000210">
    <property type="entry name" value="BTB/POZ_dom"/>
</dbReference>
<dbReference type="OrthoDB" id="2130750at2759"/>
<reference evidence="3" key="1">
    <citation type="journal article" date="2014" name="Proc. Natl. Acad. Sci. U.S.A.">
        <title>Extensive sampling of basidiomycete genomes demonstrates inadequacy of the white-rot/brown-rot paradigm for wood decay fungi.</title>
        <authorList>
            <person name="Riley R."/>
            <person name="Salamov A.A."/>
            <person name="Brown D.W."/>
            <person name="Nagy L.G."/>
            <person name="Floudas D."/>
            <person name="Held B.W."/>
            <person name="Levasseur A."/>
            <person name="Lombard V."/>
            <person name="Morin E."/>
            <person name="Otillar R."/>
            <person name="Lindquist E.A."/>
            <person name="Sun H."/>
            <person name="LaButti K.M."/>
            <person name="Schmutz J."/>
            <person name="Jabbour D."/>
            <person name="Luo H."/>
            <person name="Baker S.E."/>
            <person name="Pisabarro A.G."/>
            <person name="Walton J.D."/>
            <person name="Blanchette R.A."/>
            <person name="Henrissat B."/>
            <person name="Martin F."/>
            <person name="Cullen D."/>
            <person name="Hibbett D.S."/>
            <person name="Grigoriev I.V."/>
        </authorList>
    </citation>
    <scope>NUCLEOTIDE SEQUENCE [LARGE SCALE GENOMIC DNA]</scope>
    <source>
        <strain evidence="3">CBS 339.88</strain>
    </source>
</reference>
<dbReference type="Pfam" id="PF00651">
    <property type="entry name" value="BTB"/>
    <property type="match status" value="1"/>
</dbReference>
<dbReference type="PROSITE" id="PS50097">
    <property type="entry name" value="BTB"/>
    <property type="match status" value="1"/>
</dbReference>
<name>A0A067SN02_GALM3</name>
<dbReference type="InterPro" id="IPR011333">
    <property type="entry name" value="SKP1/BTB/POZ_sf"/>
</dbReference>
<proteinExistence type="predicted"/>
<evidence type="ECO:0000313" key="2">
    <source>
        <dbReference type="EMBL" id="KDR68153.1"/>
    </source>
</evidence>
<dbReference type="Gene3D" id="3.30.710.10">
    <property type="entry name" value="Potassium Channel Kv1.1, Chain A"/>
    <property type="match status" value="1"/>
</dbReference>
<dbReference type="SUPFAM" id="SSF54695">
    <property type="entry name" value="POZ domain"/>
    <property type="match status" value="1"/>
</dbReference>
<keyword evidence="3" id="KW-1185">Reference proteome</keyword>
<evidence type="ECO:0000313" key="3">
    <source>
        <dbReference type="Proteomes" id="UP000027222"/>
    </source>
</evidence>
<sequence length="581" mass="65896">MVVPAQEAMKPWLELISVRATKVWQEDLKSLCLEAEHHFPDIVWHTKIEHVEDLEFPEKVWAHKAIVSARWTPSFKSRYLTRSPALESNVHGELSQPTFLPKDPDLCSYTAISYDLLQLYTAGSNKFDNENEFDISIHQEGLDSLRKDCIYMWRSRLYSDVCISLPPWTKEDRQSYAFWSHRFLLSSRSPYFHRVLSHRSSYWNVNEAGVIHLTLPSTHFTIPALGFILGYIYTGTLQSLHGYDIATALFILRGSLYLELPVLQKLILAEIVVKMLHGMYHAFLPDAEYSRLVDDNWATAVNLGCQCEVCAKRAPHVLQFALEEDIKSDVLERGARRALIGLFGEGWCTEEFAALPDAIKSLILTNVREMITPSSVLPMLFAAESALIKLENPRKDWGHIVQSFILSVRASIDNVLCANVGTCFKSQRWQDPVDISDTVFALEQVTWVLKAVLRSKGANAENGSTHYQDLRSSAYLTFQPVFNSADTDSQLSSGASFYSCISTPSRIASLFEEQENVPENYPYISALDLPIASLYSLASSRTVSTDYGMYYTRWAVSQEAISDSESIRTITRRASWNSFES</sequence>
<dbReference type="Proteomes" id="UP000027222">
    <property type="component" value="Unassembled WGS sequence"/>
</dbReference>